<organism evidence="6 7">
    <name type="scientific">Candidatus Cetobacterium colombiensis</name>
    <dbReference type="NCBI Taxonomy" id="3073100"/>
    <lineage>
        <taxon>Bacteria</taxon>
        <taxon>Fusobacteriati</taxon>
        <taxon>Fusobacteriota</taxon>
        <taxon>Fusobacteriia</taxon>
        <taxon>Fusobacteriales</taxon>
        <taxon>Fusobacteriaceae</taxon>
        <taxon>Cetobacterium</taxon>
    </lineage>
</organism>
<keyword evidence="7" id="KW-1185">Reference proteome</keyword>
<dbReference type="RefSeq" id="WP_320314222.1">
    <property type="nucleotide sequence ID" value="NZ_JAVIKH010000014.1"/>
</dbReference>
<dbReference type="Pfam" id="PF01568">
    <property type="entry name" value="Molydop_binding"/>
    <property type="match status" value="1"/>
</dbReference>
<comment type="similarity">
    <text evidence="1">Belongs to the prokaryotic molybdopterin-containing oxidoreductase family.</text>
</comment>
<dbReference type="Pfam" id="PF04879">
    <property type="entry name" value="Molybdop_Fe4S4"/>
    <property type="match status" value="1"/>
</dbReference>
<proteinExistence type="inferred from homology"/>
<dbReference type="InterPro" id="IPR050612">
    <property type="entry name" value="Prok_Mopterin_Oxidored"/>
</dbReference>
<evidence type="ECO:0000259" key="5">
    <source>
        <dbReference type="PROSITE" id="PS51669"/>
    </source>
</evidence>
<dbReference type="InterPro" id="IPR006656">
    <property type="entry name" value="Mopterin_OxRdtase"/>
</dbReference>
<dbReference type="Gene3D" id="2.40.40.20">
    <property type="match status" value="1"/>
</dbReference>
<dbReference type="SUPFAM" id="SSF53706">
    <property type="entry name" value="Formate dehydrogenase/DMSO reductase, domains 1-3"/>
    <property type="match status" value="1"/>
</dbReference>
<keyword evidence="3" id="KW-0408">Iron</keyword>
<dbReference type="EMBL" id="JAVIKH010000014">
    <property type="protein sequence ID" value="MDX8336843.1"/>
    <property type="molecule type" value="Genomic_DNA"/>
</dbReference>
<evidence type="ECO:0000256" key="1">
    <source>
        <dbReference type="ARBA" id="ARBA00010312"/>
    </source>
</evidence>
<evidence type="ECO:0000313" key="6">
    <source>
        <dbReference type="EMBL" id="MDX8336843.1"/>
    </source>
</evidence>
<keyword evidence="2" id="KW-0479">Metal-binding</keyword>
<dbReference type="PANTHER" id="PTHR43742:SF6">
    <property type="entry name" value="OXIDOREDUCTASE YYAE-RELATED"/>
    <property type="match status" value="1"/>
</dbReference>
<feature type="domain" description="4Fe-4S Mo/W bis-MGD-type" evidence="5">
    <location>
        <begin position="1"/>
        <end position="58"/>
    </location>
</feature>
<accession>A0ABU4WBB8</accession>
<dbReference type="PANTHER" id="PTHR43742">
    <property type="entry name" value="TRIMETHYLAMINE-N-OXIDE REDUCTASE"/>
    <property type="match status" value="1"/>
</dbReference>
<dbReference type="InterPro" id="IPR006963">
    <property type="entry name" value="Mopterin_OxRdtase_4Fe-4S_dom"/>
</dbReference>
<dbReference type="Proteomes" id="UP001279681">
    <property type="component" value="Unassembled WGS sequence"/>
</dbReference>
<dbReference type="Gene3D" id="3.40.228.10">
    <property type="entry name" value="Dimethylsulfoxide Reductase, domain 2"/>
    <property type="match status" value="1"/>
</dbReference>
<evidence type="ECO:0000256" key="4">
    <source>
        <dbReference type="ARBA" id="ARBA00023014"/>
    </source>
</evidence>
<dbReference type="Gene3D" id="2.20.25.90">
    <property type="entry name" value="ADC-like domains"/>
    <property type="match status" value="1"/>
</dbReference>
<sequence>MEIFKNSCSLDCFDVCKIDVYKKDGKVVKLEGNKENSLTDGFLCSKGLKHLNRLYDENRILKPLLKVGEGFKEISFEEALSLLKDKLINIKNNYSTNSIIHYSESGAGGLLKGIHDIFFNFLGGISTASGGTCWSAGCAAHDYDFGSRKTSDLDDMKNAKVIILWSRNPAITSVHLYKKLIQMKKLGIKIVTIDFRKNETSAISDFHISLKGGSDGALALALCKMVFEKNFIDDVFSQNNIIGFNEFKEYVSSLNLNELLEDCGVSEDDFLTLLNYISLGNIMTFIGYGLQRYVNGGNSVRAIDALMSITGNVGKSGAGVFYSSKIYPEVLNRDPYNSSNFAVNSREFPLTNFSEFVEDNNIEAIFISKANPLNQLPDLNKTLKAYKSIPFKVCFDMFLTDTAKNSDLVIPVTNTLESEDIIYSSMLMPCLMYNEKVVNPEDFRMDEFYFFRELAKIMNIENYPDVSKAEYLNKVLAPLDITIENLKHEDINIQKGYIAWEDKKFKTPSGKIEIYSETALKDGAQPMPTFIKATQGNEEFPIRLVTPHCKESLFNQHVGDIESVSKIYISKSNLGDLEEGEIVTVTSKNGSIQSQVYLDNDLKKDEAYIFMQWSKKQGNPNFLTSSISSDIGGQVAYYDTFINVNYHCPK</sequence>
<keyword evidence="4" id="KW-0411">Iron-sulfur</keyword>
<protein>
    <submittedName>
        <fullName evidence="6">Molybdopterin-dependent oxidoreductase</fullName>
    </submittedName>
</protein>
<comment type="caution">
    <text evidence="6">The sequence shown here is derived from an EMBL/GenBank/DDBJ whole genome shotgun (WGS) entry which is preliminary data.</text>
</comment>
<gene>
    <name evidence="6" type="ORF">RFV38_10110</name>
</gene>
<dbReference type="PROSITE" id="PS51669">
    <property type="entry name" value="4FE4S_MOW_BIS_MGD"/>
    <property type="match status" value="1"/>
</dbReference>
<evidence type="ECO:0000313" key="7">
    <source>
        <dbReference type="Proteomes" id="UP001279681"/>
    </source>
</evidence>
<dbReference type="SUPFAM" id="SSF50692">
    <property type="entry name" value="ADC-like"/>
    <property type="match status" value="1"/>
</dbReference>
<dbReference type="Gene3D" id="3.30.2070.10">
    <property type="entry name" value="Formate dehydrogenase/DMSO reductase"/>
    <property type="match status" value="1"/>
</dbReference>
<dbReference type="InterPro" id="IPR009010">
    <property type="entry name" value="Asp_de-COase-like_dom_sf"/>
</dbReference>
<evidence type="ECO:0000256" key="2">
    <source>
        <dbReference type="ARBA" id="ARBA00022723"/>
    </source>
</evidence>
<evidence type="ECO:0000256" key="3">
    <source>
        <dbReference type="ARBA" id="ARBA00023004"/>
    </source>
</evidence>
<dbReference type="Gene3D" id="3.40.50.740">
    <property type="match status" value="1"/>
</dbReference>
<dbReference type="InterPro" id="IPR006657">
    <property type="entry name" value="MoPterin_dinucl-bd_dom"/>
</dbReference>
<dbReference type="Pfam" id="PF00384">
    <property type="entry name" value="Molybdopterin"/>
    <property type="match status" value="1"/>
</dbReference>
<name>A0ABU4WBB8_9FUSO</name>
<dbReference type="SMART" id="SM00926">
    <property type="entry name" value="Molybdop_Fe4S4"/>
    <property type="match status" value="1"/>
</dbReference>
<reference evidence="7" key="1">
    <citation type="submission" date="2023-07" db="EMBL/GenBank/DDBJ databases">
        <authorList>
            <person name="Colorado M.A."/>
            <person name="Villamil L.M."/>
            <person name="Melo J.F."/>
            <person name="Rodriguez J.A."/>
            <person name="Ruiz R.Y."/>
        </authorList>
    </citation>
    <scope>NUCLEOTIDE SEQUENCE [LARGE SCALE GENOMIC DNA]</scope>
    <source>
        <strain evidence="7">C33</strain>
    </source>
</reference>